<reference evidence="1" key="1">
    <citation type="submission" date="2021-03" db="EMBL/GenBank/DDBJ databases">
        <authorList>
            <consortium name="DOE Joint Genome Institute"/>
            <person name="Ahrendt S."/>
            <person name="Looney B.P."/>
            <person name="Miyauchi S."/>
            <person name="Morin E."/>
            <person name="Drula E."/>
            <person name="Courty P.E."/>
            <person name="Chicoki N."/>
            <person name="Fauchery L."/>
            <person name="Kohler A."/>
            <person name="Kuo A."/>
            <person name="Labutti K."/>
            <person name="Pangilinan J."/>
            <person name="Lipzen A."/>
            <person name="Riley R."/>
            <person name="Andreopoulos W."/>
            <person name="He G."/>
            <person name="Johnson J."/>
            <person name="Barry K.W."/>
            <person name="Grigoriev I.V."/>
            <person name="Nagy L."/>
            <person name="Hibbett D."/>
            <person name="Henrissat B."/>
            <person name="Matheny P.B."/>
            <person name="Labbe J."/>
            <person name="Martin F."/>
        </authorList>
    </citation>
    <scope>NUCLEOTIDE SEQUENCE</scope>
    <source>
        <strain evidence="1">HHB10654</strain>
    </source>
</reference>
<evidence type="ECO:0000313" key="1">
    <source>
        <dbReference type="EMBL" id="KAI0058954.1"/>
    </source>
</evidence>
<reference evidence="1" key="2">
    <citation type="journal article" date="2022" name="New Phytol.">
        <title>Evolutionary transition to the ectomycorrhizal habit in the genomes of a hyperdiverse lineage of mushroom-forming fungi.</title>
        <authorList>
            <person name="Looney B."/>
            <person name="Miyauchi S."/>
            <person name="Morin E."/>
            <person name="Drula E."/>
            <person name="Courty P.E."/>
            <person name="Kohler A."/>
            <person name="Kuo A."/>
            <person name="LaButti K."/>
            <person name="Pangilinan J."/>
            <person name="Lipzen A."/>
            <person name="Riley R."/>
            <person name="Andreopoulos W."/>
            <person name="He G."/>
            <person name="Johnson J."/>
            <person name="Nolan M."/>
            <person name="Tritt A."/>
            <person name="Barry K.W."/>
            <person name="Grigoriev I.V."/>
            <person name="Nagy L.G."/>
            <person name="Hibbett D."/>
            <person name="Henrissat B."/>
            <person name="Matheny P.B."/>
            <person name="Labbe J."/>
            <person name="Martin F.M."/>
        </authorList>
    </citation>
    <scope>NUCLEOTIDE SEQUENCE</scope>
    <source>
        <strain evidence="1">HHB10654</strain>
    </source>
</reference>
<keyword evidence="2" id="KW-1185">Reference proteome</keyword>
<organism evidence="1 2">
    <name type="scientific">Artomyces pyxidatus</name>
    <dbReference type="NCBI Taxonomy" id="48021"/>
    <lineage>
        <taxon>Eukaryota</taxon>
        <taxon>Fungi</taxon>
        <taxon>Dikarya</taxon>
        <taxon>Basidiomycota</taxon>
        <taxon>Agaricomycotina</taxon>
        <taxon>Agaricomycetes</taxon>
        <taxon>Russulales</taxon>
        <taxon>Auriscalpiaceae</taxon>
        <taxon>Artomyces</taxon>
    </lineage>
</organism>
<accession>A0ACB8SR13</accession>
<comment type="caution">
    <text evidence="1">The sequence shown here is derived from an EMBL/GenBank/DDBJ whole genome shotgun (WGS) entry which is preliminary data.</text>
</comment>
<name>A0ACB8SR13_9AGAM</name>
<sequence length="151" mass="16921">MAFAPTILHVSLNIRLRVYDIHRRGMRFNGPFTDRVGGFTLVWLCVFKMTNSIRVCIIKPRGQDDFLQQVSWILSLTVRSSWSASPLTTAFVVLLAAATASALPAPNRMAYVSSDVEHSAFDYEVIRFARLLVEHDLHAVSDALGLVIFEP</sequence>
<gene>
    <name evidence="1" type="ORF">BV25DRAFT_1176535</name>
</gene>
<dbReference type="Proteomes" id="UP000814140">
    <property type="component" value="Unassembled WGS sequence"/>
</dbReference>
<protein>
    <submittedName>
        <fullName evidence="1">Uncharacterized protein</fullName>
    </submittedName>
</protein>
<dbReference type="EMBL" id="MU277230">
    <property type="protein sequence ID" value="KAI0058954.1"/>
    <property type="molecule type" value="Genomic_DNA"/>
</dbReference>
<evidence type="ECO:0000313" key="2">
    <source>
        <dbReference type="Proteomes" id="UP000814140"/>
    </source>
</evidence>
<proteinExistence type="predicted"/>